<dbReference type="GO" id="GO:0006355">
    <property type="term" value="P:regulation of DNA-templated transcription"/>
    <property type="evidence" value="ECO:0007669"/>
    <property type="project" value="InterPro"/>
</dbReference>
<name>A0A0B3SNY9_9RHOB</name>
<proteinExistence type="predicted"/>
<dbReference type="CDD" id="cd06170">
    <property type="entry name" value="LuxR_C_like"/>
    <property type="match status" value="1"/>
</dbReference>
<dbReference type="InterPro" id="IPR036388">
    <property type="entry name" value="WH-like_DNA-bd_sf"/>
</dbReference>
<dbReference type="InterPro" id="IPR032710">
    <property type="entry name" value="NTF2-like_dom_sf"/>
</dbReference>
<dbReference type="InterPro" id="IPR000792">
    <property type="entry name" value="Tscrpt_reg_LuxR_C"/>
</dbReference>
<comment type="caution">
    <text evidence="2">The sequence shown here is derived from an EMBL/GenBank/DDBJ whole genome shotgun (WGS) entry which is preliminary data.</text>
</comment>
<dbReference type="SUPFAM" id="SSF54427">
    <property type="entry name" value="NTF2-like"/>
    <property type="match status" value="1"/>
</dbReference>
<evidence type="ECO:0000313" key="3">
    <source>
        <dbReference type="Proteomes" id="UP000030960"/>
    </source>
</evidence>
<dbReference type="STRING" id="561184.SAMN05216376_102100"/>
<dbReference type="Gene3D" id="3.10.450.50">
    <property type="match status" value="1"/>
</dbReference>
<accession>A0A0B3SNY9</accession>
<dbReference type="Pfam" id="PF13474">
    <property type="entry name" value="SnoaL_3"/>
    <property type="match status" value="1"/>
</dbReference>
<dbReference type="PRINTS" id="PR00038">
    <property type="entry name" value="HTHLUXR"/>
</dbReference>
<gene>
    <name evidence="2" type="ORF">OA50_03159</name>
</gene>
<reference evidence="2 3" key="1">
    <citation type="submission" date="2014-10" db="EMBL/GenBank/DDBJ databases">
        <title>Genome sequence of Ponticoccus sp. strain UMTAT08 isolated from clonal culture of toxic dinoflagellate Alexandrium tamiyavanichii.</title>
        <authorList>
            <person name="Gan H.Y."/>
            <person name="Muhd D.-D."/>
            <person name="Mohd Noor M.E."/>
            <person name="Yeong Y.S."/>
            <person name="Usup G."/>
        </authorList>
    </citation>
    <scope>NUCLEOTIDE SEQUENCE [LARGE SCALE GENOMIC DNA]</scope>
    <source>
        <strain evidence="2 3">UMTAT08</strain>
    </source>
</reference>
<dbReference type="Pfam" id="PF00196">
    <property type="entry name" value="GerE"/>
    <property type="match status" value="1"/>
</dbReference>
<protein>
    <submittedName>
        <fullName evidence="2">LuxR-type transcription regulator required for testosterone degradation</fullName>
    </submittedName>
</protein>
<keyword evidence="3" id="KW-1185">Reference proteome</keyword>
<sequence length="331" mass="36406">MHMTRPPQPVPPAQDPDRAAVAAVIRAETTAFQQRDYAAWARCWVQEPRTRDVYVSPATGLTVHSGWAQISRYMKHVMDSGIGCPNVPFGQENLRITLSGDTAWVVYDEWAAPPGSARIESFETRILERISGDWRIVYAAFVMRHGDPGGDEAISVDATGQLLWASPVTLARLQDHPLLTLSAGRLRALRRDWDRALQEALRRAGQYHGYFELHRFTQETGGPFGYPAILGETDTGGLAIVHLSVRNGTTYVRIDGDAQIDRRLTVAQAVYGLSDGQVRLARQIADGKGPKEAAEALGISVNTARTHLSRLYEKTGVNAQTALVRLLLSVG</sequence>
<feature type="domain" description="HTH luxR-type" evidence="1">
    <location>
        <begin position="270"/>
        <end position="327"/>
    </location>
</feature>
<dbReference type="GO" id="GO:0003677">
    <property type="term" value="F:DNA binding"/>
    <property type="evidence" value="ECO:0007669"/>
    <property type="project" value="InterPro"/>
</dbReference>
<dbReference type="AlphaFoldDB" id="A0A0B3SNY9"/>
<dbReference type="InterPro" id="IPR037401">
    <property type="entry name" value="SnoaL-like"/>
</dbReference>
<dbReference type="RefSeq" id="WP_052244565.1">
    <property type="nucleotide sequence ID" value="NZ_JSUQ01000012.1"/>
</dbReference>
<dbReference type="Proteomes" id="UP000030960">
    <property type="component" value="Unassembled WGS sequence"/>
</dbReference>
<dbReference type="Gene3D" id="1.10.10.10">
    <property type="entry name" value="Winged helix-like DNA-binding domain superfamily/Winged helix DNA-binding domain"/>
    <property type="match status" value="1"/>
</dbReference>
<dbReference type="InterPro" id="IPR016032">
    <property type="entry name" value="Sig_transdc_resp-reg_C-effctor"/>
</dbReference>
<evidence type="ECO:0000313" key="2">
    <source>
        <dbReference type="EMBL" id="KHQ52144.1"/>
    </source>
</evidence>
<dbReference type="SMART" id="SM00421">
    <property type="entry name" value="HTH_LUXR"/>
    <property type="match status" value="1"/>
</dbReference>
<organism evidence="2 3">
    <name type="scientific">Mameliella alba</name>
    <dbReference type="NCBI Taxonomy" id="561184"/>
    <lineage>
        <taxon>Bacteria</taxon>
        <taxon>Pseudomonadati</taxon>
        <taxon>Pseudomonadota</taxon>
        <taxon>Alphaproteobacteria</taxon>
        <taxon>Rhodobacterales</taxon>
        <taxon>Roseobacteraceae</taxon>
        <taxon>Mameliella</taxon>
    </lineage>
</organism>
<dbReference type="EMBL" id="JSUQ01000012">
    <property type="protein sequence ID" value="KHQ52144.1"/>
    <property type="molecule type" value="Genomic_DNA"/>
</dbReference>
<dbReference type="SUPFAM" id="SSF46894">
    <property type="entry name" value="C-terminal effector domain of the bipartite response regulators"/>
    <property type="match status" value="1"/>
</dbReference>
<evidence type="ECO:0000259" key="1">
    <source>
        <dbReference type="SMART" id="SM00421"/>
    </source>
</evidence>